<dbReference type="InterPro" id="IPR042099">
    <property type="entry name" value="ANL_N_sf"/>
</dbReference>
<feature type="domain" description="AMP-dependent synthetase/ligase" evidence="4">
    <location>
        <begin position="27"/>
        <end position="124"/>
    </location>
</feature>
<comment type="similarity">
    <text evidence="1">Belongs to the ATP-dependent AMP-binding enzyme family.</text>
</comment>
<dbReference type="InterPro" id="IPR025110">
    <property type="entry name" value="AMP-bd_C"/>
</dbReference>
<dbReference type="InterPro" id="IPR045851">
    <property type="entry name" value="AMP-bd_C_sf"/>
</dbReference>
<evidence type="ECO:0000259" key="5">
    <source>
        <dbReference type="Pfam" id="PF13193"/>
    </source>
</evidence>
<gene>
    <name evidence="6" type="ORF">GIS00_11170</name>
</gene>
<dbReference type="Pfam" id="PF00501">
    <property type="entry name" value="AMP-binding"/>
    <property type="match status" value="2"/>
</dbReference>
<reference evidence="6 7" key="1">
    <citation type="submission" date="2019-11" db="EMBL/GenBank/DDBJ databases">
        <authorList>
            <person name="Jiang L.-Q."/>
        </authorList>
    </citation>
    <scope>NUCLEOTIDE SEQUENCE [LARGE SCALE GENOMIC DNA]</scope>
    <source>
        <strain evidence="6 7">YIM 132087</strain>
    </source>
</reference>
<name>A0A7K1FK42_9ACTN</name>
<dbReference type="GO" id="GO:0006631">
    <property type="term" value="P:fatty acid metabolic process"/>
    <property type="evidence" value="ECO:0007669"/>
    <property type="project" value="TreeGrafter"/>
</dbReference>
<evidence type="ECO:0000256" key="1">
    <source>
        <dbReference type="ARBA" id="ARBA00006432"/>
    </source>
</evidence>
<dbReference type="EMBL" id="WLYK01000003">
    <property type="protein sequence ID" value="MTD14507.1"/>
    <property type="molecule type" value="Genomic_DNA"/>
</dbReference>
<organism evidence="6 7">
    <name type="scientific">Nakamurella alba</name>
    <dbReference type="NCBI Taxonomy" id="2665158"/>
    <lineage>
        <taxon>Bacteria</taxon>
        <taxon>Bacillati</taxon>
        <taxon>Actinomycetota</taxon>
        <taxon>Actinomycetes</taxon>
        <taxon>Nakamurellales</taxon>
        <taxon>Nakamurellaceae</taxon>
        <taxon>Nakamurella</taxon>
    </lineage>
</organism>
<feature type="region of interest" description="Disordered" evidence="3">
    <location>
        <begin position="357"/>
        <end position="422"/>
    </location>
</feature>
<feature type="domain" description="AMP-binding enzyme C-terminal" evidence="5">
    <location>
        <begin position="508"/>
        <end position="581"/>
    </location>
</feature>
<feature type="compositionally biased region" description="Low complexity" evidence="3">
    <location>
        <begin position="627"/>
        <end position="636"/>
    </location>
</feature>
<feature type="region of interest" description="Disordered" evidence="3">
    <location>
        <begin position="598"/>
        <end position="668"/>
    </location>
</feature>
<evidence type="ECO:0000256" key="3">
    <source>
        <dbReference type="SAM" id="MobiDB-lite"/>
    </source>
</evidence>
<proteinExistence type="inferred from homology"/>
<accession>A0A7K1FK42</accession>
<evidence type="ECO:0000313" key="7">
    <source>
        <dbReference type="Proteomes" id="UP000460221"/>
    </source>
</evidence>
<dbReference type="PANTHER" id="PTHR43201:SF5">
    <property type="entry name" value="MEDIUM-CHAIN ACYL-COA LIGASE ACSF2, MITOCHONDRIAL"/>
    <property type="match status" value="1"/>
</dbReference>
<keyword evidence="7" id="KW-1185">Reference proteome</keyword>
<evidence type="ECO:0000313" key="6">
    <source>
        <dbReference type="EMBL" id="MTD14507.1"/>
    </source>
</evidence>
<dbReference type="Gene3D" id="3.40.50.12780">
    <property type="entry name" value="N-terminal domain of ligase-like"/>
    <property type="match status" value="2"/>
</dbReference>
<feature type="region of interest" description="Disordered" evidence="3">
    <location>
        <begin position="1"/>
        <end position="21"/>
    </location>
</feature>
<protein>
    <submittedName>
        <fullName evidence="6">AMP-binding protein</fullName>
    </submittedName>
</protein>
<evidence type="ECO:0000259" key="4">
    <source>
        <dbReference type="Pfam" id="PF00501"/>
    </source>
</evidence>
<keyword evidence="2" id="KW-0436">Ligase</keyword>
<feature type="domain" description="AMP-dependent synthetase/ligase" evidence="4">
    <location>
        <begin position="170"/>
        <end position="351"/>
    </location>
</feature>
<dbReference type="GO" id="GO:0031956">
    <property type="term" value="F:medium-chain fatty acid-CoA ligase activity"/>
    <property type="evidence" value="ECO:0007669"/>
    <property type="project" value="TreeGrafter"/>
</dbReference>
<comment type="caution">
    <text evidence="6">The sequence shown here is derived from an EMBL/GenBank/DDBJ whole genome shotgun (WGS) entry which is preliminary data.</text>
</comment>
<evidence type="ECO:0000256" key="2">
    <source>
        <dbReference type="ARBA" id="ARBA00022598"/>
    </source>
</evidence>
<dbReference type="SUPFAM" id="SSF56801">
    <property type="entry name" value="Acetyl-CoA synthetase-like"/>
    <property type="match status" value="2"/>
</dbReference>
<dbReference type="Pfam" id="PF13193">
    <property type="entry name" value="AMP-binding_C"/>
    <property type="match status" value="1"/>
</dbReference>
<dbReference type="Gene3D" id="3.30.300.30">
    <property type="match status" value="1"/>
</dbReference>
<dbReference type="AlphaFoldDB" id="A0A7K1FK42"/>
<sequence>MPPRRYRAAMSSSHDRTAGSGNVADLLRRAARSHPSRPALIGDGPDRTWSALDRAVDAGAAALMALGHPSGARVMVTLPTGADIVLTLFAVARAGLVAVPQPPGTSADELAAVAARTGAVLAVGEPVDGLVRLDAADLATWWHGSDHRVENGASGEDLAVLARAAGERPVMIPHRAVLAAVEGILGAPRLGLRSEDRAIQVLPLHHLAGWVTGFLPLTAVGGAAVLPQFPPDAGAAGGWIDVVLATVRAQRVTVVPAAPGLYRRLEGAANVERSLASVRLLTSGAAPLDPEDFSAIRSHTGLTVWEGYGISESASVVATSLMGAAPRPGSVGRPVPGVELRIVTEDDLDELGRVVVEPEPAPDPEPLPDVDPAATEVPETERQNDGEPEVESEGTSTGAAEPGADAEQAPADEDNASTEPTDPAAEGLVAAADDQLVDVVSDGEVGRIALRGPTLFAGYWPDGADGPDENGWFVTGDLGYLDDTGDLHLVDRAAETIGVAGFTVYPREIEDVLTGHPYVRDAAVVSAPGRVGDQVVAVLVAQRGTRPTQDDLDEYVADRLPVFKRPARYVLLDRLPRTPLGRVDRAAVRALVPDGGAIPLHSVADRTADPAPGHPDPAPGQAGGKAGPVADKAGPAATGGGVPAAPPRLPGVSSGPKRGAQDGDEDLF</sequence>
<dbReference type="InterPro" id="IPR000873">
    <property type="entry name" value="AMP-dep_synth/lig_dom"/>
</dbReference>
<dbReference type="Proteomes" id="UP000460221">
    <property type="component" value="Unassembled WGS sequence"/>
</dbReference>
<dbReference type="PANTHER" id="PTHR43201">
    <property type="entry name" value="ACYL-COA SYNTHETASE"/>
    <property type="match status" value="1"/>
</dbReference>